<dbReference type="Proteomes" id="UP000318733">
    <property type="component" value="Unassembled WGS sequence"/>
</dbReference>
<keyword evidence="4" id="KW-0808">Transferase</keyword>
<dbReference type="SMART" id="SM00387">
    <property type="entry name" value="HATPase_c"/>
    <property type="match status" value="1"/>
</dbReference>
<dbReference type="OrthoDB" id="9781208at2"/>
<dbReference type="SMART" id="SM00388">
    <property type="entry name" value="HisKA"/>
    <property type="match status" value="1"/>
</dbReference>
<dbReference type="InterPro" id="IPR004358">
    <property type="entry name" value="Sig_transdc_His_kin-like_C"/>
</dbReference>
<evidence type="ECO:0000313" key="9">
    <source>
        <dbReference type="EMBL" id="TSJ35985.1"/>
    </source>
</evidence>
<dbReference type="PANTHER" id="PTHR43711">
    <property type="entry name" value="TWO-COMPONENT HISTIDINE KINASE"/>
    <property type="match status" value="1"/>
</dbReference>
<evidence type="ECO:0000256" key="6">
    <source>
        <dbReference type="ARBA" id="ARBA00023012"/>
    </source>
</evidence>
<dbReference type="Pfam" id="PF00512">
    <property type="entry name" value="HisKA"/>
    <property type="match status" value="1"/>
</dbReference>
<comment type="catalytic activity">
    <reaction evidence="1">
        <text>ATP + protein L-histidine = ADP + protein N-phospho-L-histidine.</text>
        <dbReference type="EC" id="2.7.13.3"/>
    </reaction>
</comment>
<dbReference type="InterPro" id="IPR003594">
    <property type="entry name" value="HATPase_dom"/>
</dbReference>
<dbReference type="Gene3D" id="1.10.287.130">
    <property type="match status" value="1"/>
</dbReference>
<keyword evidence="6" id="KW-0902">Two-component regulatory system</keyword>
<accession>A0A556M876</accession>
<sequence>MIKVVSISLENEMDLVLAHKRSMKVAERLGLTIATQTTFATAVSEIARTVIEHTDDGILDIGLEQNKTRYSLMATVSFDKEIRFTNADAGFYYAQKLVPEFDLSELEDLNRITMKIGLPRSLKLDPIKINALKKDFEEEQPLNAYEEIKQRNATLHRLASEKEEELRQSKLIDEKKTEFISTASHELKTPMTVLKAYTQMARSTKEPVSAHLNELLVKIDAQSNKLMALVQQLLDISKIENGNLQYNIQPVSLNDFLTRQVEVMKHILPNHHFTTSFADNVEVLIDELRMEQVFANLLGNAGKYSDRNTAIQLSTVITDPSTITVSVSDQGRGMTEETMSSVFDKFYRAKDVLKSHTGLGMGLYITSKIITDHQGKIWVQSLEGRGSTFYFTIPIAIRE</sequence>
<dbReference type="EMBL" id="VLPK01000008">
    <property type="protein sequence ID" value="TSJ35985.1"/>
    <property type="molecule type" value="Genomic_DNA"/>
</dbReference>
<gene>
    <name evidence="9" type="ORF">FO440_23435</name>
</gene>
<evidence type="ECO:0000256" key="4">
    <source>
        <dbReference type="ARBA" id="ARBA00022679"/>
    </source>
</evidence>
<evidence type="ECO:0000313" key="10">
    <source>
        <dbReference type="Proteomes" id="UP000318733"/>
    </source>
</evidence>
<dbReference type="SUPFAM" id="SSF55874">
    <property type="entry name" value="ATPase domain of HSP90 chaperone/DNA topoisomerase II/histidine kinase"/>
    <property type="match status" value="1"/>
</dbReference>
<protein>
    <recommendedName>
        <fullName evidence="2">histidine kinase</fullName>
        <ecNumber evidence="2">2.7.13.3</ecNumber>
    </recommendedName>
</protein>
<organism evidence="9 10">
    <name type="scientific">Mucilaginibacter corticis</name>
    <dbReference type="NCBI Taxonomy" id="2597670"/>
    <lineage>
        <taxon>Bacteria</taxon>
        <taxon>Pseudomonadati</taxon>
        <taxon>Bacteroidota</taxon>
        <taxon>Sphingobacteriia</taxon>
        <taxon>Sphingobacteriales</taxon>
        <taxon>Sphingobacteriaceae</taxon>
        <taxon>Mucilaginibacter</taxon>
    </lineage>
</organism>
<dbReference type="FunFam" id="1.10.287.130:FF:000001">
    <property type="entry name" value="Two-component sensor histidine kinase"/>
    <property type="match status" value="1"/>
</dbReference>
<dbReference type="CDD" id="cd00082">
    <property type="entry name" value="HisKA"/>
    <property type="match status" value="1"/>
</dbReference>
<dbReference type="InterPro" id="IPR050736">
    <property type="entry name" value="Sensor_HK_Regulatory"/>
</dbReference>
<dbReference type="FunFam" id="3.30.565.10:FF:000006">
    <property type="entry name" value="Sensor histidine kinase WalK"/>
    <property type="match status" value="1"/>
</dbReference>
<dbReference type="InterPro" id="IPR036097">
    <property type="entry name" value="HisK_dim/P_sf"/>
</dbReference>
<dbReference type="PANTHER" id="PTHR43711:SF1">
    <property type="entry name" value="HISTIDINE KINASE 1"/>
    <property type="match status" value="1"/>
</dbReference>
<dbReference type="SUPFAM" id="SSF47384">
    <property type="entry name" value="Homodimeric domain of signal transducing histidine kinase"/>
    <property type="match status" value="1"/>
</dbReference>
<reference evidence="9 10" key="1">
    <citation type="submission" date="2019-07" db="EMBL/GenBank/DDBJ databases">
        <authorList>
            <person name="Huq M.A."/>
        </authorList>
    </citation>
    <scope>NUCLEOTIDE SEQUENCE [LARGE SCALE GENOMIC DNA]</scope>
    <source>
        <strain evidence="9 10">MAH-19</strain>
    </source>
</reference>
<dbReference type="AlphaFoldDB" id="A0A556M876"/>
<dbReference type="EC" id="2.7.13.3" evidence="2"/>
<dbReference type="PROSITE" id="PS50109">
    <property type="entry name" value="HIS_KIN"/>
    <property type="match status" value="1"/>
</dbReference>
<dbReference type="InterPro" id="IPR005467">
    <property type="entry name" value="His_kinase_dom"/>
</dbReference>
<dbReference type="GO" id="GO:0000155">
    <property type="term" value="F:phosphorelay sensor kinase activity"/>
    <property type="evidence" value="ECO:0007669"/>
    <property type="project" value="InterPro"/>
</dbReference>
<evidence type="ECO:0000256" key="5">
    <source>
        <dbReference type="ARBA" id="ARBA00022777"/>
    </source>
</evidence>
<dbReference type="Pfam" id="PF02518">
    <property type="entry name" value="HATPase_c"/>
    <property type="match status" value="1"/>
</dbReference>
<evidence type="ECO:0000256" key="7">
    <source>
        <dbReference type="ARBA" id="ARBA00023136"/>
    </source>
</evidence>
<evidence type="ECO:0000256" key="2">
    <source>
        <dbReference type="ARBA" id="ARBA00012438"/>
    </source>
</evidence>
<feature type="domain" description="Histidine kinase" evidence="8">
    <location>
        <begin position="182"/>
        <end position="397"/>
    </location>
</feature>
<keyword evidence="3" id="KW-0597">Phosphoprotein</keyword>
<proteinExistence type="predicted"/>
<name>A0A556M876_9SPHI</name>
<keyword evidence="7" id="KW-0472">Membrane</keyword>
<dbReference type="PRINTS" id="PR00344">
    <property type="entry name" value="BCTRLSENSOR"/>
</dbReference>
<evidence type="ECO:0000259" key="8">
    <source>
        <dbReference type="PROSITE" id="PS50109"/>
    </source>
</evidence>
<dbReference type="InterPro" id="IPR036890">
    <property type="entry name" value="HATPase_C_sf"/>
</dbReference>
<dbReference type="Gene3D" id="3.30.565.10">
    <property type="entry name" value="Histidine kinase-like ATPase, C-terminal domain"/>
    <property type="match status" value="1"/>
</dbReference>
<dbReference type="InterPro" id="IPR003661">
    <property type="entry name" value="HisK_dim/P_dom"/>
</dbReference>
<keyword evidence="10" id="KW-1185">Reference proteome</keyword>
<keyword evidence="5 9" id="KW-0418">Kinase</keyword>
<evidence type="ECO:0000256" key="3">
    <source>
        <dbReference type="ARBA" id="ARBA00022553"/>
    </source>
</evidence>
<comment type="caution">
    <text evidence="9">The sequence shown here is derived from an EMBL/GenBank/DDBJ whole genome shotgun (WGS) entry which is preliminary data.</text>
</comment>
<evidence type="ECO:0000256" key="1">
    <source>
        <dbReference type="ARBA" id="ARBA00000085"/>
    </source>
</evidence>